<dbReference type="GO" id="GO:0005783">
    <property type="term" value="C:endoplasmic reticulum"/>
    <property type="evidence" value="ECO:0007669"/>
    <property type="project" value="TreeGrafter"/>
</dbReference>
<comment type="caution">
    <text evidence="6">The sequence shown here is derived from an EMBL/GenBank/DDBJ whole genome shotgun (WGS) entry which is preliminary data.</text>
</comment>
<evidence type="ECO:0000256" key="2">
    <source>
        <dbReference type="ARBA" id="ARBA00015214"/>
    </source>
</evidence>
<reference evidence="7" key="1">
    <citation type="submission" date="2023-07" db="EMBL/GenBank/DDBJ databases">
        <title>A draft genome of Kazachstania heterogenica Y-27499.</title>
        <authorList>
            <person name="Donic C."/>
            <person name="Kralova J.S."/>
            <person name="Fidel L."/>
            <person name="Ben-Dor S."/>
            <person name="Jung S."/>
        </authorList>
    </citation>
    <scope>NUCLEOTIDE SEQUENCE [LARGE SCALE GENOMIC DNA]</scope>
    <source>
        <strain evidence="7">Y27499</strain>
    </source>
</reference>
<evidence type="ECO:0000259" key="5">
    <source>
        <dbReference type="Pfam" id="PF08609"/>
    </source>
</evidence>
<dbReference type="GO" id="GO:0000774">
    <property type="term" value="F:adenyl-nucleotide exchange factor activity"/>
    <property type="evidence" value="ECO:0007669"/>
    <property type="project" value="TreeGrafter"/>
</dbReference>
<protein>
    <recommendedName>
        <fullName evidence="3">Hsp70 nucleotide exchange factor FES1</fullName>
    </recommendedName>
    <alternativeName>
        <fullName evidence="2">Hsp70 nucleotide exchange factor fes1</fullName>
    </alternativeName>
</protein>
<evidence type="ECO:0000256" key="1">
    <source>
        <dbReference type="ARBA" id="ARBA00011045"/>
    </source>
</evidence>
<dbReference type="AlphaFoldDB" id="A0AAN8A9M2"/>
<dbReference type="InterPro" id="IPR013918">
    <property type="entry name" value="Nucleotide_exch_fac_Fes1"/>
</dbReference>
<dbReference type="PANTHER" id="PTHR19316">
    <property type="entry name" value="PROTEIN FOLDING REGULATOR"/>
    <property type="match status" value="1"/>
</dbReference>
<gene>
    <name evidence="6" type="ORF">RI543_000206</name>
</gene>
<dbReference type="InterPro" id="IPR050693">
    <property type="entry name" value="Hsp70_NEF-Inhibitors"/>
</dbReference>
<dbReference type="Pfam" id="PF08609">
    <property type="entry name" value="Fes1"/>
    <property type="match status" value="1"/>
</dbReference>
<dbReference type="InterPro" id="IPR016024">
    <property type="entry name" value="ARM-type_fold"/>
</dbReference>
<dbReference type="EMBL" id="JAWIZZ010000006">
    <property type="protein sequence ID" value="KAK5782276.1"/>
    <property type="molecule type" value="Genomic_DNA"/>
</dbReference>
<evidence type="ECO:0000256" key="4">
    <source>
        <dbReference type="ARBA" id="ARBA00022737"/>
    </source>
</evidence>
<dbReference type="InterPro" id="IPR011989">
    <property type="entry name" value="ARM-like"/>
</dbReference>
<dbReference type="PANTHER" id="PTHR19316:SF18">
    <property type="entry name" value="HSP70-BINDING PROTEIN 1"/>
    <property type="match status" value="1"/>
</dbReference>
<keyword evidence="7" id="KW-1185">Reference proteome</keyword>
<dbReference type="SUPFAM" id="SSF48371">
    <property type="entry name" value="ARM repeat"/>
    <property type="match status" value="1"/>
</dbReference>
<comment type="similarity">
    <text evidence="1">Belongs to the FES1 family.</text>
</comment>
<organism evidence="6 7">
    <name type="scientific">Arxiozyma heterogenica</name>
    <dbReference type="NCBI Taxonomy" id="278026"/>
    <lineage>
        <taxon>Eukaryota</taxon>
        <taxon>Fungi</taxon>
        <taxon>Dikarya</taxon>
        <taxon>Ascomycota</taxon>
        <taxon>Saccharomycotina</taxon>
        <taxon>Saccharomycetes</taxon>
        <taxon>Saccharomycetales</taxon>
        <taxon>Saccharomycetaceae</taxon>
        <taxon>Arxiozyma</taxon>
    </lineage>
</organism>
<name>A0AAN8A9M2_9SACH</name>
<evidence type="ECO:0000313" key="7">
    <source>
        <dbReference type="Proteomes" id="UP001306508"/>
    </source>
</evidence>
<keyword evidence="4" id="KW-0677">Repeat</keyword>
<dbReference type="Gene3D" id="1.25.10.10">
    <property type="entry name" value="Leucine-rich Repeat Variant"/>
    <property type="match status" value="1"/>
</dbReference>
<evidence type="ECO:0000313" key="6">
    <source>
        <dbReference type="EMBL" id="KAK5782276.1"/>
    </source>
</evidence>
<accession>A0AAN8A9M2</accession>
<sequence>MEKLLHWSIANSQGDKEAIARAGQPDPRLLEQLFGGGVADDPTLMKEAMQVIISDEADLETKLVALDNFEMLIENLDNANNIENLKLWDPLLKILEDEADEIVSGALSIIGTAVQNNKPSQENFLKYDGGLRKIIELVANPEQAFDVRVKGLYALSNLIRNNAEMAKVFADNNGLDVIPGILNDTNAKSKLKMRAIAVLSSFLGVTEINDVMIASLRKDNIIESVIDCLQHETDLNLLDRVLSFLSLLLASGIKFSETELESLKIGFEKIQPLKDRLHEDDYQTVKYVLKES</sequence>
<proteinExistence type="inferred from homology"/>
<dbReference type="Proteomes" id="UP001306508">
    <property type="component" value="Unassembled WGS sequence"/>
</dbReference>
<feature type="domain" description="Nucleotide exchange factor Fes1" evidence="5">
    <location>
        <begin position="1"/>
        <end position="82"/>
    </location>
</feature>
<evidence type="ECO:0000256" key="3">
    <source>
        <dbReference type="ARBA" id="ARBA00020719"/>
    </source>
</evidence>